<dbReference type="InterPro" id="IPR011467">
    <property type="entry name" value="DUF1573"/>
</dbReference>
<accession>A0A1F7URE4</accession>
<dbReference type="Proteomes" id="UP000176897">
    <property type="component" value="Unassembled WGS sequence"/>
</dbReference>
<dbReference type="InterPro" id="IPR013783">
    <property type="entry name" value="Ig-like_fold"/>
</dbReference>
<dbReference type="Pfam" id="PF07610">
    <property type="entry name" value="DUF1573"/>
    <property type="match status" value="1"/>
</dbReference>
<proteinExistence type="predicted"/>
<name>A0A1F7URE4_9BACT</name>
<evidence type="ECO:0000313" key="2">
    <source>
        <dbReference type="Proteomes" id="UP000176897"/>
    </source>
</evidence>
<dbReference type="Gene3D" id="2.60.40.10">
    <property type="entry name" value="Immunoglobulins"/>
    <property type="match status" value="1"/>
</dbReference>
<sequence length="190" mass="20419">MHPNNRVYYYLFGQNMKLSTKLAIKKHKSKILGAGVLVLAIWLLVWSATPPSETASQETANANVGMLVADEPSFDFGTISMAAGKVTHIFKVKNTSADPVIVKKMYTSCMCTTASMMKDGQTYGPFGMPGHGVVPSIDQTLNSGQEVEIAVTFDPSAHGPAGVGKISRVVYLDNNAGKPFELKFSAFVTP</sequence>
<dbReference type="STRING" id="1802401.A3B21_03790"/>
<reference evidence="1 2" key="1">
    <citation type="journal article" date="2016" name="Nat. Commun.">
        <title>Thousands of microbial genomes shed light on interconnected biogeochemical processes in an aquifer system.</title>
        <authorList>
            <person name="Anantharaman K."/>
            <person name="Brown C.T."/>
            <person name="Hug L.A."/>
            <person name="Sharon I."/>
            <person name="Castelle C.J."/>
            <person name="Probst A.J."/>
            <person name="Thomas B.C."/>
            <person name="Singh A."/>
            <person name="Wilkins M.J."/>
            <person name="Karaoz U."/>
            <person name="Brodie E.L."/>
            <person name="Williams K.H."/>
            <person name="Hubbard S.S."/>
            <person name="Banfield J.F."/>
        </authorList>
    </citation>
    <scope>NUCLEOTIDE SEQUENCE [LARGE SCALE GENOMIC DNA]</scope>
</reference>
<protein>
    <recommendedName>
        <fullName evidence="3">DUF1573 domain-containing protein</fullName>
    </recommendedName>
</protein>
<evidence type="ECO:0008006" key="3">
    <source>
        <dbReference type="Google" id="ProtNLM"/>
    </source>
</evidence>
<dbReference type="PANTHER" id="PTHR37833">
    <property type="entry name" value="LIPOPROTEIN-RELATED"/>
    <property type="match status" value="1"/>
</dbReference>
<comment type="caution">
    <text evidence="1">The sequence shown here is derived from an EMBL/GenBank/DDBJ whole genome shotgun (WGS) entry which is preliminary data.</text>
</comment>
<dbReference type="AlphaFoldDB" id="A0A1F7URE4"/>
<gene>
    <name evidence="1" type="ORF">A3B21_03790</name>
</gene>
<dbReference type="PANTHER" id="PTHR37833:SF1">
    <property type="entry name" value="SIGNAL PEPTIDE PROTEIN"/>
    <property type="match status" value="1"/>
</dbReference>
<dbReference type="EMBL" id="MGEJ01000013">
    <property type="protein sequence ID" value="OGL80861.1"/>
    <property type="molecule type" value="Genomic_DNA"/>
</dbReference>
<evidence type="ECO:0000313" key="1">
    <source>
        <dbReference type="EMBL" id="OGL80861.1"/>
    </source>
</evidence>
<organism evidence="1 2">
    <name type="scientific">Candidatus Uhrbacteria bacterium RIFCSPLOWO2_01_FULL_47_24</name>
    <dbReference type="NCBI Taxonomy" id="1802401"/>
    <lineage>
        <taxon>Bacteria</taxon>
        <taxon>Candidatus Uhriibacteriota</taxon>
    </lineage>
</organism>